<proteinExistence type="predicted"/>
<evidence type="ECO:0000313" key="3">
    <source>
        <dbReference type="Proteomes" id="UP000245647"/>
    </source>
</evidence>
<dbReference type="AlphaFoldDB" id="A0A2U2PDD9"/>
<keyword evidence="1" id="KW-1133">Transmembrane helix</keyword>
<dbReference type="EMBL" id="QEAS01000014">
    <property type="protein sequence ID" value="PWG79407.1"/>
    <property type="molecule type" value="Genomic_DNA"/>
</dbReference>
<protein>
    <recommendedName>
        <fullName evidence="4">DUF2946 domain-containing protein</fullName>
    </recommendedName>
</protein>
<comment type="caution">
    <text evidence="2">The sequence shown here is derived from an EMBL/GenBank/DDBJ whole genome shotgun (WGS) entry which is preliminary data.</text>
</comment>
<dbReference type="Proteomes" id="UP000245647">
    <property type="component" value="Unassembled WGS sequence"/>
</dbReference>
<evidence type="ECO:0008006" key="4">
    <source>
        <dbReference type="Google" id="ProtNLM"/>
    </source>
</evidence>
<accession>A0A2U2PDD9</accession>
<reference evidence="2 3" key="1">
    <citation type="submission" date="2018-04" db="EMBL/GenBank/DDBJ databases">
        <title>Pedobacter chongqingensis sp. nov., isolated from a rottenly hemp rope.</title>
        <authorList>
            <person name="Cai Y."/>
        </authorList>
    </citation>
    <scope>NUCLEOTIDE SEQUENCE [LARGE SCALE GENOMIC DNA]</scope>
    <source>
        <strain evidence="2 3">FJ4-8</strain>
    </source>
</reference>
<keyword evidence="3" id="KW-1185">Reference proteome</keyword>
<gene>
    <name evidence="2" type="ORF">DDR33_16695</name>
</gene>
<name>A0A2U2PDD9_9SPHI</name>
<feature type="transmembrane region" description="Helical" evidence="1">
    <location>
        <begin position="63"/>
        <end position="85"/>
    </location>
</feature>
<keyword evidence="1" id="KW-0812">Transmembrane</keyword>
<organism evidence="2 3">
    <name type="scientific">Pararcticibacter amylolyticus</name>
    <dbReference type="NCBI Taxonomy" id="2173175"/>
    <lineage>
        <taxon>Bacteria</taxon>
        <taxon>Pseudomonadati</taxon>
        <taxon>Bacteroidota</taxon>
        <taxon>Sphingobacteriia</taxon>
        <taxon>Sphingobacteriales</taxon>
        <taxon>Sphingobacteriaceae</taxon>
        <taxon>Pararcticibacter</taxon>
    </lineage>
</organism>
<keyword evidence="1" id="KW-0472">Membrane</keyword>
<evidence type="ECO:0000313" key="2">
    <source>
        <dbReference type="EMBL" id="PWG79407.1"/>
    </source>
</evidence>
<evidence type="ECO:0000256" key="1">
    <source>
        <dbReference type="SAM" id="Phobius"/>
    </source>
</evidence>
<sequence>MINSNLNNWLRNATKRTYKKHISNKTQIKVPRLTIFTFSLNYFKIKRNFAAKLKRTVNISSSVFHQALALLLTFVFILNVSVQAFHHHSSDAEFKSLGDKEQVGNAGKCAVCDYIVHKQSKHTVLSYPPVMTSPVTKPVTLLNRVYAGVYKFTLQGFTNKGPPPSSC</sequence>